<proteinExistence type="predicted"/>
<feature type="compositionally biased region" description="Basic and acidic residues" evidence="1">
    <location>
        <begin position="302"/>
        <end position="317"/>
    </location>
</feature>
<reference evidence="2 3" key="1">
    <citation type="submission" date="2023-01" db="EMBL/GenBank/DDBJ databases">
        <title>Analysis of 21 Apiospora genomes using comparative genomics revels a genus with tremendous synthesis potential of carbohydrate active enzymes and secondary metabolites.</title>
        <authorList>
            <person name="Sorensen T."/>
        </authorList>
    </citation>
    <scope>NUCLEOTIDE SEQUENCE [LARGE SCALE GENOMIC DNA]</scope>
    <source>
        <strain evidence="2 3">CBS 20057</strain>
    </source>
</reference>
<name>A0ABR1R4Z6_9PEZI</name>
<accession>A0ABR1R4Z6</accession>
<dbReference type="Proteomes" id="UP001396898">
    <property type="component" value="Unassembled WGS sequence"/>
</dbReference>
<sequence>MKFTPMLKACAWPSKGQRDSDRPQILSHSVCHSFRPRVIDLKGQDSADTVCLSQLIRDSFTISTWLAMGAAVQCLLAACLPLQFALLPAPALLLCRLVKTALMSAGLIEHGLDEGVIRGKYTAQVPGPDGALPQSPSENGVCLLMLAARTSHPMGAFSPGYKKLGALLEKMRAALEDDKEYGDRYGFLGQTTSLVANEQYTGSQLMMLCYFRSVDGVHAFAHGPLHREAWTWWYDVMKTYPHLSIQHELYNVPPGHWENVYVNAHPSGLAAIDAPVRCEGGWTRPLFDARKLNLKTTNGRLGRSDGSDNDKYGPEPY</sequence>
<evidence type="ECO:0000256" key="1">
    <source>
        <dbReference type="SAM" id="MobiDB-lite"/>
    </source>
</evidence>
<keyword evidence="3" id="KW-1185">Reference proteome</keyword>
<organism evidence="2 3">
    <name type="scientific">Apiospora marii</name>
    <dbReference type="NCBI Taxonomy" id="335849"/>
    <lineage>
        <taxon>Eukaryota</taxon>
        <taxon>Fungi</taxon>
        <taxon>Dikarya</taxon>
        <taxon>Ascomycota</taxon>
        <taxon>Pezizomycotina</taxon>
        <taxon>Sordariomycetes</taxon>
        <taxon>Xylariomycetidae</taxon>
        <taxon>Amphisphaeriales</taxon>
        <taxon>Apiosporaceae</taxon>
        <taxon>Apiospora</taxon>
    </lineage>
</organism>
<gene>
    <name evidence="2" type="ORF">PG991_013102</name>
</gene>
<evidence type="ECO:0000313" key="2">
    <source>
        <dbReference type="EMBL" id="KAK8000880.1"/>
    </source>
</evidence>
<evidence type="ECO:0000313" key="3">
    <source>
        <dbReference type="Proteomes" id="UP001396898"/>
    </source>
</evidence>
<dbReference type="InterPro" id="IPR025444">
    <property type="entry name" value="Monooxy_af470"/>
</dbReference>
<evidence type="ECO:0008006" key="4">
    <source>
        <dbReference type="Google" id="ProtNLM"/>
    </source>
</evidence>
<dbReference type="EMBL" id="JAQQWI010000018">
    <property type="protein sequence ID" value="KAK8000880.1"/>
    <property type="molecule type" value="Genomic_DNA"/>
</dbReference>
<dbReference type="Pfam" id="PF13826">
    <property type="entry name" value="Monooxy_af470-like"/>
    <property type="match status" value="1"/>
</dbReference>
<feature type="region of interest" description="Disordered" evidence="1">
    <location>
        <begin position="298"/>
        <end position="317"/>
    </location>
</feature>
<protein>
    <recommendedName>
        <fullName evidence="4">Monooxygenase</fullName>
    </recommendedName>
</protein>
<comment type="caution">
    <text evidence="2">The sequence shown here is derived from an EMBL/GenBank/DDBJ whole genome shotgun (WGS) entry which is preliminary data.</text>
</comment>